<dbReference type="EMBL" id="BARV01000791">
    <property type="protein sequence ID" value="GAI02094.1"/>
    <property type="molecule type" value="Genomic_DNA"/>
</dbReference>
<reference evidence="1" key="1">
    <citation type="journal article" date="2014" name="Front. Microbiol.">
        <title>High frequency of phylogenetically diverse reductive dehalogenase-homologous genes in deep subseafloor sedimentary metagenomes.</title>
        <authorList>
            <person name="Kawai M."/>
            <person name="Futagami T."/>
            <person name="Toyoda A."/>
            <person name="Takaki Y."/>
            <person name="Nishi S."/>
            <person name="Hori S."/>
            <person name="Arai W."/>
            <person name="Tsubouchi T."/>
            <person name="Morono Y."/>
            <person name="Uchiyama I."/>
            <person name="Ito T."/>
            <person name="Fujiyama A."/>
            <person name="Inagaki F."/>
            <person name="Takami H."/>
        </authorList>
    </citation>
    <scope>NUCLEOTIDE SEQUENCE</scope>
    <source>
        <strain evidence="1">Expedition CK06-06</strain>
    </source>
</reference>
<comment type="caution">
    <text evidence="1">The sequence shown here is derived from an EMBL/GenBank/DDBJ whole genome shotgun (WGS) entry which is preliminary data.</text>
</comment>
<accession>X1L896</accession>
<organism evidence="1">
    <name type="scientific">marine sediment metagenome</name>
    <dbReference type="NCBI Taxonomy" id="412755"/>
    <lineage>
        <taxon>unclassified sequences</taxon>
        <taxon>metagenomes</taxon>
        <taxon>ecological metagenomes</taxon>
    </lineage>
</organism>
<evidence type="ECO:0000313" key="2">
    <source>
        <dbReference type="EMBL" id="GAI02094.1"/>
    </source>
</evidence>
<dbReference type="AlphaFoldDB" id="X1L896"/>
<evidence type="ECO:0000313" key="1">
    <source>
        <dbReference type="EMBL" id="GAI02091.1"/>
    </source>
</evidence>
<protein>
    <submittedName>
        <fullName evidence="1">Uncharacterized protein</fullName>
    </submittedName>
</protein>
<proteinExistence type="predicted"/>
<dbReference type="EMBL" id="BARV01000791">
    <property type="protein sequence ID" value="GAI02091.1"/>
    <property type="molecule type" value="Genomic_DNA"/>
</dbReference>
<sequence>MKVKDLTIEEFQSLISTIVKDTIEDYMEDMIALTSKNYLKSIKEARDDYKKGNFKYLEDIS</sequence>
<name>X1L896_9ZZZZ</name>
<gene>
    <name evidence="1" type="ORF">S06H3_02646</name>
    <name evidence="2" type="ORF">S06H3_02648</name>
</gene>